<dbReference type="Proteomes" id="UP000367750">
    <property type="component" value="Unassembled WGS sequence"/>
</dbReference>
<proteinExistence type="predicted"/>
<evidence type="ECO:0008006" key="3">
    <source>
        <dbReference type="Google" id="ProtNLM"/>
    </source>
</evidence>
<dbReference type="AlphaFoldDB" id="A0A5J5G561"/>
<keyword evidence="2" id="KW-1185">Reference proteome</keyword>
<evidence type="ECO:0000313" key="2">
    <source>
        <dbReference type="Proteomes" id="UP000367750"/>
    </source>
</evidence>
<reference evidence="1 2" key="1">
    <citation type="submission" date="2019-09" db="EMBL/GenBank/DDBJ databases">
        <title>Bacillus ochoae sp. nov., Paenibacillus whitsoniae sp. nov., Paenibacillus spiritus sp. nov. Isolated from the Mars Exploration Rover during spacecraft assembly.</title>
        <authorList>
            <person name="Seuylemezian A."/>
            <person name="Vaishampayan P."/>
        </authorList>
    </citation>
    <scope>NUCLEOTIDE SEQUENCE [LARGE SCALE GENOMIC DNA]</scope>
    <source>
        <strain evidence="1 2">MER_111</strain>
    </source>
</reference>
<evidence type="ECO:0000313" key="1">
    <source>
        <dbReference type="EMBL" id="KAA9002410.1"/>
    </source>
</evidence>
<dbReference type="Pfam" id="PF10899">
    <property type="entry name" value="AbiGi"/>
    <property type="match status" value="1"/>
</dbReference>
<sequence>MQRYYSNIYWHFTGSPQVDWHLVERPLDIVKLRPPLDDREAAQILLRILGTRKLIASCTELLYGEKETAPFCSVTDVPFKDLPGHSQYYGRVAIGFRAPVIHESFMPVMYISRSNREFAGRMAASADHFLMNFVKMTDYAVRDAESFYREREWRHLGDFRFGPGDVAAVIVPGDRIPEVRAELDRLGYAKDLSVLSWDFVENA</sequence>
<organism evidence="1 2">
    <name type="scientific">Paenibacillus spiritus</name>
    <dbReference type="NCBI Taxonomy" id="2496557"/>
    <lineage>
        <taxon>Bacteria</taxon>
        <taxon>Bacillati</taxon>
        <taxon>Bacillota</taxon>
        <taxon>Bacilli</taxon>
        <taxon>Bacillales</taxon>
        <taxon>Paenibacillaceae</taxon>
        <taxon>Paenibacillus</taxon>
    </lineage>
</organism>
<gene>
    <name evidence="1" type="ORF">F4V43_13405</name>
</gene>
<dbReference type="RefSeq" id="WP_150458755.1">
    <property type="nucleotide sequence ID" value="NZ_VYKK01000017.1"/>
</dbReference>
<accession>A0A5J5G561</accession>
<comment type="caution">
    <text evidence="1">The sequence shown here is derived from an EMBL/GenBank/DDBJ whole genome shotgun (WGS) entry which is preliminary data.</text>
</comment>
<name>A0A5J5G561_9BACL</name>
<dbReference type="InterPro" id="IPR021223">
    <property type="entry name" value="AbiGi"/>
</dbReference>
<protein>
    <recommendedName>
        <fullName evidence="3">DUF2971 domain-containing protein</fullName>
    </recommendedName>
</protein>
<dbReference type="OrthoDB" id="680500at2"/>
<dbReference type="EMBL" id="VYKK01000017">
    <property type="protein sequence ID" value="KAA9002410.1"/>
    <property type="molecule type" value="Genomic_DNA"/>
</dbReference>